<dbReference type="GO" id="GO:0004364">
    <property type="term" value="F:glutathione transferase activity"/>
    <property type="evidence" value="ECO:0007669"/>
    <property type="project" value="UniProtKB-EC"/>
</dbReference>
<keyword evidence="2" id="KW-0808">Transferase</keyword>
<evidence type="ECO:0000256" key="3">
    <source>
        <dbReference type="ARBA" id="ARBA00047960"/>
    </source>
</evidence>
<dbReference type="EMBL" id="JBEDUW010000004">
    <property type="protein sequence ID" value="KAK9931338.1"/>
    <property type="molecule type" value="Genomic_DNA"/>
</dbReference>
<dbReference type="InterPro" id="IPR045074">
    <property type="entry name" value="GST_C_Tau"/>
</dbReference>
<dbReference type="Gene3D" id="1.20.1050.10">
    <property type="match status" value="1"/>
</dbReference>
<dbReference type="InterPro" id="IPR036282">
    <property type="entry name" value="Glutathione-S-Trfase_C_sf"/>
</dbReference>
<name>A0AAW1X4T2_RUBAR</name>
<organism evidence="7 8">
    <name type="scientific">Rubus argutus</name>
    <name type="common">Southern blackberry</name>
    <dbReference type="NCBI Taxonomy" id="59490"/>
    <lineage>
        <taxon>Eukaryota</taxon>
        <taxon>Viridiplantae</taxon>
        <taxon>Streptophyta</taxon>
        <taxon>Embryophyta</taxon>
        <taxon>Tracheophyta</taxon>
        <taxon>Spermatophyta</taxon>
        <taxon>Magnoliopsida</taxon>
        <taxon>eudicotyledons</taxon>
        <taxon>Gunneridae</taxon>
        <taxon>Pentapetalae</taxon>
        <taxon>rosids</taxon>
        <taxon>fabids</taxon>
        <taxon>Rosales</taxon>
        <taxon>Rosaceae</taxon>
        <taxon>Rosoideae</taxon>
        <taxon>Rosoideae incertae sedis</taxon>
        <taxon>Rubus</taxon>
    </lineage>
</organism>
<dbReference type="InterPro" id="IPR036249">
    <property type="entry name" value="Thioredoxin-like_sf"/>
</dbReference>
<evidence type="ECO:0000259" key="5">
    <source>
        <dbReference type="PROSITE" id="PS50404"/>
    </source>
</evidence>
<evidence type="ECO:0000259" key="6">
    <source>
        <dbReference type="PROSITE" id="PS50405"/>
    </source>
</evidence>
<dbReference type="GO" id="GO:0005737">
    <property type="term" value="C:cytoplasm"/>
    <property type="evidence" value="ECO:0007669"/>
    <property type="project" value="TreeGrafter"/>
</dbReference>
<dbReference type="Pfam" id="PF02798">
    <property type="entry name" value="GST_N"/>
    <property type="match status" value="1"/>
</dbReference>
<dbReference type="CDD" id="cd03185">
    <property type="entry name" value="GST_C_Tau"/>
    <property type="match status" value="1"/>
</dbReference>
<dbReference type="PROSITE" id="PS50405">
    <property type="entry name" value="GST_CTER"/>
    <property type="match status" value="1"/>
</dbReference>
<dbReference type="Pfam" id="PF00043">
    <property type="entry name" value="GST_C"/>
    <property type="match status" value="1"/>
</dbReference>
<feature type="domain" description="GST C-terminal" evidence="6">
    <location>
        <begin position="87"/>
        <end position="211"/>
    </location>
</feature>
<dbReference type="AlphaFoldDB" id="A0AAW1X4T2"/>
<dbReference type="GO" id="GO:0006749">
    <property type="term" value="P:glutathione metabolic process"/>
    <property type="evidence" value="ECO:0007669"/>
    <property type="project" value="InterPro"/>
</dbReference>
<evidence type="ECO:0000313" key="7">
    <source>
        <dbReference type="EMBL" id="KAK9931338.1"/>
    </source>
</evidence>
<evidence type="ECO:0000256" key="4">
    <source>
        <dbReference type="RuleBase" id="RU003494"/>
    </source>
</evidence>
<evidence type="ECO:0000256" key="2">
    <source>
        <dbReference type="ARBA" id="ARBA00022679"/>
    </source>
</evidence>
<dbReference type="Gene3D" id="3.40.30.10">
    <property type="entry name" value="Glutaredoxin"/>
    <property type="match status" value="1"/>
</dbReference>
<dbReference type="SFLD" id="SFLDG01152">
    <property type="entry name" value="Main.3:_Omega-_and_Tau-like"/>
    <property type="match status" value="1"/>
</dbReference>
<dbReference type="PANTHER" id="PTHR11260:SF679">
    <property type="entry name" value="GLUTATHIONE TRANSFERASE"/>
    <property type="match status" value="1"/>
</dbReference>
<dbReference type="PANTHER" id="PTHR11260">
    <property type="entry name" value="GLUTATHIONE S-TRANSFERASE, GST, SUPERFAMILY, GST DOMAIN CONTAINING"/>
    <property type="match status" value="1"/>
</dbReference>
<dbReference type="SUPFAM" id="SSF52833">
    <property type="entry name" value="Thioredoxin-like"/>
    <property type="match status" value="1"/>
</dbReference>
<dbReference type="EC" id="2.5.1.18" evidence="1"/>
<reference evidence="7 8" key="1">
    <citation type="journal article" date="2023" name="G3 (Bethesda)">
        <title>A chromosome-length genome assembly and annotation of blackberry (Rubus argutus, cv. 'Hillquist').</title>
        <authorList>
            <person name="Bruna T."/>
            <person name="Aryal R."/>
            <person name="Dudchenko O."/>
            <person name="Sargent D.J."/>
            <person name="Mead D."/>
            <person name="Buti M."/>
            <person name="Cavallini A."/>
            <person name="Hytonen T."/>
            <person name="Andres J."/>
            <person name="Pham M."/>
            <person name="Weisz D."/>
            <person name="Mascagni F."/>
            <person name="Usai G."/>
            <person name="Natali L."/>
            <person name="Bassil N."/>
            <person name="Fernandez G.E."/>
            <person name="Lomsadze A."/>
            <person name="Armour M."/>
            <person name="Olukolu B."/>
            <person name="Poorten T."/>
            <person name="Britton C."/>
            <person name="Davik J."/>
            <person name="Ashrafi H."/>
            <person name="Aiden E.L."/>
            <person name="Borodovsky M."/>
            <person name="Worthington M."/>
        </authorList>
    </citation>
    <scope>NUCLEOTIDE SEQUENCE [LARGE SCALE GENOMIC DNA]</scope>
    <source>
        <strain evidence="7">PI 553951</strain>
    </source>
</reference>
<dbReference type="InterPro" id="IPR004045">
    <property type="entry name" value="Glutathione_S-Trfase_N"/>
</dbReference>
<accession>A0AAW1X4T2</accession>
<feature type="domain" description="GST N-terminal" evidence="5">
    <location>
        <begin position="2"/>
        <end position="82"/>
    </location>
</feature>
<protein>
    <recommendedName>
        <fullName evidence="1">glutathione transferase</fullName>
        <ecNumber evidence="1">2.5.1.18</ecNumber>
    </recommendedName>
</protein>
<dbReference type="SFLD" id="SFLDS00019">
    <property type="entry name" value="Glutathione_Transferase_(cytos"/>
    <property type="match status" value="1"/>
</dbReference>
<dbReference type="Proteomes" id="UP001457282">
    <property type="component" value="Unassembled WGS sequence"/>
</dbReference>
<evidence type="ECO:0000256" key="1">
    <source>
        <dbReference type="ARBA" id="ARBA00012452"/>
    </source>
</evidence>
<comment type="catalytic activity">
    <reaction evidence="3">
        <text>RX + glutathione = an S-substituted glutathione + a halide anion + H(+)</text>
        <dbReference type="Rhea" id="RHEA:16437"/>
        <dbReference type="ChEBI" id="CHEBI:15378"/>
        <dbReference type="ChEBI" id="CHEBI:16042"/>
        <dbReference type="ChEBI" id="CHEBI:17792"/>
        <dbReference type="ChEBI" id="CHEBI:57925"/>
        <dbReference type="ChEBI" id="CHEBI:90779"/>
        <dbReference type="EC" id="2.5.1.18"/>
    </reaction>
</comment>
<dbReference type="FunFam" id="1.20.1050.10:FF:000012">
    <property type="entry name" value="Tau class glutathione S-transferase"/>
    <property type="match status" value="1"/>
</dbReference>
<gene>
    <name evidence="7" type="ORF">M0R45_018614</name>
</gene>
<comment type="similarity">
    <text evidence="4">Belongs to the GST superfamily.</text>
</comment>
<evidence type="ECO:0000313" key="8">
    <source>
        <dbReference type="Proteomes" id="UP001457282"/>
    </source>
</evidence>
<dbReference type="InterPro" id="IPR045073">
    <property type="entry name" value="Omega/Tau-like"/>
</dbReference>
<keyword evidence="8" id="KW-1185">Reference proteome</keyword>
<dbReference type="InterPro" id="IPR040079">
    <property type="entry name" value="Glutathione_S-Trfase"/>
</dbReference>
<dbReference type="SUPFAM" id="SSF47616">
    <property type="entry name" value="GST C-terminal domain-like"/>
    <property type="match status" value="1"/>
</dbReference>
<dbReference type="SFLD" id="SFLDG00358">
    <property type="entry name" value="Main_(cytGST)"/>
    <property type="match status" value="1"/>
</dbReference>
<dbReference type="PROSITE" id="PS50404">
    <property type="entry name" value="GST_NTER"/>
    <property type="match status" value="1"/>
</dbReference>
<proteinExistence type="inferred from homology"/>
<dbReference type="InterPro" id="IPR004046">
    <property type="entry name" value="GST_C"/>
</dbReference>
<comment type="caution">
    <text evidence="7">The sequence shown here is derived from an EMBL/GenBank/DDBJ whole genome shotgun (WGS) entry which is preliminary data.</text>
</comment>
<sequence length="222" mass="25873">MTEVKLHANVSSPFSCRVVWALQLKGIQYDYIVEDIIYKKSAQLLKLNPVHKKIPILEHGEKTICESMIIIEYIEETWPQNPLMPTDPYERAVARFWVKLADDKIPAIWRVFLTKGEEQEKSKKESLEMLRAIEDHAGLEKKKYFGGDRIGIVDIAFGMMVLWYGVIEEVLGVKLFEAQAFPRLHAWTMHFKNLPVIKENLPDRDYLMAGFIDYRDNVLAYL</sequence>
<dbReference type="InterPro" id="IPR010987">
    <property type="entry name" value="Glutathione-S-Trfase_C-like"/>
</dbReference>